<sequence>MLQDFQGWGEPIRKMLQQTSDMNQWAMFDSPDAPTYCKGRMCLMGDAAHASTPHQGAGAGMAFEDAYVLSSLLGTVEDVDDLPDAFKTYDQLRRPRTQRLVKTSREAGQMYELCLEGVGSDLSRVADELDEWHEWIWKVDLPGDVERGKRMLKSMRKTRNHGSISSALLKCPVPTKTLKTKRPYDSHEVVIPLQTRTMIGLTLTELKEAPLTVNSTIHTFHTVMKMDGSTEKPYMRSHPYSYTKAFITQTIIDQELFRLRGNESTAKVLHNKLHRAVVLDTYKSFLAEERGWKGTEGEFKIWWWEMRKQMGNGKWITGNRVFENWVSIVIWQTIDWHLTVSNYHPQKSG</sequence>
<evidence type="ECO:0000313" key="2">
    <source>
        <dbReference type="Proteomes" id="UP001186974"/>
    </source>
</evidence>
<keyword evidence="2" id="KW-1185">Reference proteome</keyword>
<protein>
    <submittedName>
        <fullName evidence="1">Uncharacterized protein</fullName>
    </submittedName>
</protein>
<dbReference type="EMBL" id="JAWDJW010001797">
    <property type="protein sequence ID" value="KAK3078555.1"/>
    <property type="molecule type" value="Genomic_DNA"/>
</dbReference>
<dbReference type="Proteomes" id="UP001186974">
    <property type="component" value="Unassembled WGS sequence"/>
</dbReference>
<reference evidence="1" key="1">
    <citation type="submission" date="2024-09" db="EMBL/GenBank/DDBJ databases">
        <title>Black Yeasts Isolated from many extreme environments.</title>
        <authorList>
            <person name="Coleine C."/>
            <person name="Stajich J.E."/>
            <person name="Selbmann L."/>
        </authorList>
    </citation>
    <scope>NUCLEOTIDE SEQUENCE</scope>
    <source>
        <strain evidence="1">CCFEE 5737</strain>
    </source>
</reference>
<gene>
    <name evidence="1" type="ORF">LTS18_007207</name>
</gene>
<organism evidence="1 2">
    <name type="scientific">Coniosporium uncinatum</name>
    <dbReference type="NCBI Taxonomy" id="93489"/>
    <lineage>
        <taxon>Eukaryota</taxon>
        <taxon>Fungi</taxon>
        <taxon>Dikarya</taxon>
        <taxon>Ascomycota</taxon>
        <taxon>Pezizomycotina</taxon>
        <taxon>Dothideomycetes</taxon>
        <taxon>Dothideomycetes incertae sedis</taxon>
        <taxon>Coniosporium</taxon>
    </lineage>
</organism>
<accession>A0ACC3DPT5</accession>
<proteinExistence type="predicted"/>
<evidence type="ECO:0000313" key="1">
    <source>
        <dbReference type="EMBL" id="KAK3078555.1"/>
    </source>
</evidence>
<name>A0ACC3DPT5_9PEZI</name>
<comment type="caution">
    <text evidence="1">The sequence shown here is derived from an EMBL/GenBank/DDBJ whole genome shotgun (WGS) entry which is preliminary data.</text>
</comment>